<protein>
    <submittedName>
        <fullName evidence="1">Uncharacterized protein</fullName>
    </submittedName>
</protein>
<dbReference type="Proteomes" id="UP001066276">
    <property type="component" value="Chromosome 2_1"/>
</dbReference>
<dbReference type="EMBL" id="JANPWB010000003">
    <property type="protein sequence ID" value="KAJ1202052.1"/>
    <property type="molecule type" value="Genomic_DNA"/>
</dbReference>
<sequence>MASESREGCGQPDPNPTAVVREAVRGEEHGGTHRAAEMEQGSLGTNALSLLQHHGLPKIVGRKNLDYY</sequence>
<accession>A0AAV7VPE6</accession>
<dbReference type="AlphaFoldDB" id="A0AAV7VPE6"/>
<proteinExistence type="predicted"/>
<comment type="caution">
    <text evidence="1">The sequence shown here is derived from an EMBL/GenBank/DDBJ whole genome shotgun (WGS) entry which is preliminary data.</text>
</comment>
<organism evidence="1 2">
    <name type="scientific">Pleurodeles waltl</name>
    <name type="common">Iberian ribbed newt</name>
    <dbReference type="NCBI Taxonomy" id="8319"/>
    <lineage>
        <taxon>Eukaryota</taxon>
        <taxon>Metazoa</taxon>
        <taxon>Chordata</taxon>
        <taxon>Craniata</taxon>
        <taxon>Vertebrata</taxon>
        <taxon>Euteleostomi</taxon>
        <taxon>Amphibia</taxon>
        <taxon>Batrachia</taxon>
        <taxon>Caudata</taxon>
        <taxon>Salamandroidea</taxon>
        <taxon>Salamandridae</taxon>
        <taxon>Pleurodelinae</taxon>
        <taxon>Pleurodeles</taxon>
    </lineage>
</organism>
<name>A0AAV7VPE6_PLEWA</name>
<evidence type="ECO:0000313" key="2">
    <source>
        <dbReference type="Proteomes" id="UP001066276"/>
    </source>
</evidence>
<reference evidence="1" key="1">
    <citation type="journal article" date="2022" name="bioRxiv">
        <title>Sequencing and chromosome-scale assembly of the giantPleurodeles waltlgenome.</title>
        <authorList>
            <person name="Brown T."/>
            <person name="Elewa A."/>
            <person name="Iarovenko S."/>
            <person name="Subramanian E."/>
            <person name="Araus A.J."/>
            <person name="Petzold A."/>
            <person name="Susuki M."/>
            <person name="Suzuki K.-i.T."/>
            <person name="Hayashi T."/>
            <person name="Toyoda A."/>
            <person name="Oliveira C."/>
            <person name="Osipova E."/>
            <person name="Leigh N.D."/>
            <person name="Simon A."/>
            <person name="Yun M.H."/>
        </authorList>
    </citation>
    <scope>NUCLEOTIDE SEQUENCE</scope>
    <source>
        <strain evidence="1">20211129_DDA</strain>
        <tissue evidence="1">Liver</tissue>
    </source>
</reference>
<keyword evidence="2" id="KW-1185">Reference proteome</keyword>
<gene>
    <name evidence="1" type="ORF">NDU88_005855</name>
</gene>
<evidence type="ECO:0000313" key="1">
    <source>
        <dbReference type="EMBL" id="KAJ1202052.1"/>
    </source>
</evidence>